<proteinExistence type="predicted"/>
<dbReference type="PATRIC" id="fig|1365253.3.peg.1028"/>
<organism evidence="1 2">
    <name type="scientific">Pseudoalteromonas luteoviolacea NCIMB 1942</name>
    <dbReference type="NCBI Taxonomy" id="1365253"/>
    <lineage>
        <taxon>Bacteria</taxon>
        <taxon>Pseudomonadati</taxon>
        <taxon>Pseudomonadota</taxon>
        <taxon>Gammaproteobacteria</taxon>
        <taxon>Alteromonadales</taxon>
        <taxon>Pseudoalteromonadaceae</taxon>
        <taxon>Pseudoalteromonas</taxon>
    </lineage>
</organism>
<protein>
    <submittedName>
        <fullName evidence="1">Uncharacterized protein</fullName>
    </submittedName>
</protein>
<dbReference type="AlphaFoldDB" id="A0A167G9Z7"/>
<dbReference type="Proteomes" id="UP000076587">
    <property type="component" value="Unassembled WGS sequence"/>
</dbReference>
<reference evidence="1 2" key="1">
    <citation type="submission" date="2013-07" db="EMBL/GenBank/DDBJ databases">
        <title>Comparative Genomic and Metabolomic Analysis of Twelve Strains of Pseudoalteromonas luteoviolacea.</title>
        <authorList>
            <person name="Vynne N.G."/>
            <person name="Mansson M."/>
            <person name="Gram L."/>
        </authorList>
    </citation>
    <scope>NUCLEOTIDE SEQUENCE [LARGE SCALE GENOMIC DNA]</scope>
    <source>
        <strain evidence="1 2">NCIMB 1942</strain>
    </source>
</reference>
<comment type="caution">
    <text evidence="1">The sequence shown here is derived from an EMBL/GenBank/DDBJ whole genome shotgun (WGS) entry which is preliminary data.</text>
</comment>
<gene>
    <name evidence="1" type="ORF">N482_24460</name>
</gene>
<name>A0A167G9Z7_9GAMM</name>
<sequence length="87" mass="10157">MNQSKLQAKKFKFIKFRRLRIKIYLNLDIAIIKMAKVKELLQNAKLFANFLLIDSMRLNSLSTTRRSDRVTLLPNLQIGNLAKCKCC</sequence>
<accession>A0A167G9Z7</accession>
<evidence type="ECO:0000313" key="1">
    <source>
        <dbReference type="EMBL" id="KZN54766.1"/>
    </source>
</evidence>
<evidence type="ECO:0000313" key="2">
    <source>
        <dbReference type="Proteomes" id="UP000076587"/>
    </source>
</evidence>
<dbReference type="EMBL" id="AUXT01000063">
    <property type="protein sequence ID" value="KZN54766.1"/>
    <property type="molecule type" value="Genomic_DNA"/>
</dbReference>